<comment type="caution">
    <text evidence="1">The sequence shown here is derived from an EMBL/GenBank/DDBJ whole genome shotgun (WGS) entry which is preliminary data.</text>
</comment>
<gene>
    <name evidence="1" type="ORF">EFY76_26285</name>
</gene>
<sequence>MGAATGESHLDKIVAWIKKAGKWLKDTLNQSGVPDEIHH</sequence>
<keyword evidence="1" id="KW-0645">Protease</keyword>
<name>A0A5T2ME52_SALER</name>
<dbReference type="AlphaFoldDB" id="A0A5T2ME52"/>
<accession>A0A5T2ME52</accession>
<reference evidence="1" key="1">
    <citation type="submission" date="2018-11" db="EMBL/GenBank/DDBJ databases">
        <authorList>
            <consortium name="PulseNet: The National Subtyping Network for Foodborne Disease Surveillance"/>
            <person name="Tarr C.L."/>
            <person name="Trees E."/>
            <person name="Katz L.S."/>
            <person name="Carleton-Romer H.A."/>
            <person name="Stroika S."/>
            <person name="Kucerova Z."/>
            <person name="Roache K.F."/>
            <person name="Sabol A.L."/>
            <person name="Besser J."/>
            <person name="Gerner-Smidt P."/>
        </authorList>
    </citation>
    <scope>NUCLEOTIDE SEQUENCE</scope>
    <source>
        <strain evidence="1">PNUSAS060697</strain>
    </source>
</reference>
<proteinExistence type="predicted"/>
<evidence type="ECO:0000313" key="1">
    <source>
        <dbReference type="EMBL" id="EAM4564766.1"/>
    </source>
</evidence>
<protein>
    <submittedName>
        <fullName evidence="1">Protease FtsH-inhibitory lysogeny factor CIII</fullName>
    </submittedName>
</protein>
<dbReference type="GO" id="GO:0008233">
    <property type="term" value="F:peptidase activity"/>
    <property type="evidence" value="ECO:0007669"/>
    <property type="project" value="UniProtKB-KW"/>
</dbReference>
<dbReference type="EMBL" id="AACUZB010000069">
    <property type="protein sequence ID" value="EAM4564766.1"/>
    <property type="molecule type" value="Genomic_DNA"/>
</dbReference>
<dbReference type="GO" id="GO:0006508">
    <property type="term" value="P:proteolysis"/>
    <property type="evidence" value="ECO:0007669"/>
    <property type="project" value="UniProtKB-KW"/>
</dbReference>
<organism evidence="1">
    <name type="scientific">Salmonella enterica</name>
    <name type="common">Salmonella choleraesuis</name>
    <dbReference type="NCBI Taxonomy" id="28901"/>
    <lineage>
        <taxon>Bacteria</taxon>
        <taxon>Pseudomonadati</taxon>
        <taxon>Pseudomonadota</taxon>
        <taxon>Gammaproteobacteria</taxon>
        <taxon>Enterobacterales</taxon>
        <taxon>Enterobacteriaceae</taxon>
        <taxon>Salmonella</taxon>
    </lineage>
</organism>
<keyword evidence="1" id="KW-0378">Hydrolase</keyword>